<feature type="transmembrane region" description="Helical" evidence="8">
    <location>
        <begin position="147"/>
        <end position="167"/>
    </location>
</feature>
<feature type="transmembrane region" description="Helical" evidence="8">
    <location>
        <begin position="307"/>
        <end position="324"/>
    </location>
</feature>
<evidence type="ECO:0000256" key="6">
    <source>
        <dbReference type="ARBA" id="ARBA00022989"/>
    </source>
</evidence>
<evidence type="ECO:0000256" key="1">
    <source>
        <dbReference type="ARBA" id="ARBA00004141"/>
    </source>
</evidence>
<keyword evidence="6 8" id="KW-1133">Transmembrane helix</keyword>
<feature type="transmembrane region" description="Helical" evidence="8">
    <location>
        <begin position="41"/>
        <end position="62"/>
    </location>
</feature>
<name>A0AAP5H0G3_PAEAM</name>
<evidence type="ECO:0000256" key="3">
    <source>
        <dbReference type="ARBA" id="ARBA00022448"/>
    </source>
</evidence>
<gene>
    <name evidence="9" type="ORF">J2W91_002505</name>
</gene>
<dbReference type="GO" id="GO:0009847">
    <property type="term" value="P:spore germination"/>
    <property type="evidence" value="ECO:0007669"/>
    <property type="project" value="InterPro"/>
</dbReference>
<dbReference type="PANTHER" id="PTHR34975">
    <property type="entry name" value="SPORE GERMINATION PROTEIN A2"/>
    <property type="match status" value="1"/>
</dbReference>
<dbReference type="Pfam" id="PF03845">
    <property type="entry name" value="Spore_permease"/>
    <property type="match status" value="1"/>
</dbReference>
<organism evidence="9 10">
    <name type="scientific">Paenibacillus amylolyticus</name>
    <dbReference type="NCBI Taxonomy" id="1451"/>
    <lineage>
        <taxon>Bacteria</taxon>
        <taxon>Bacillati</taxon>
        <taxon>Bacillota</taxon>
        <taxon>Bacilli</taxon>
        <taxon>Bacillales</taxon>
        <taxon>Paenibacillaceae</taxon>
        <taxon>Paenibacillus</taxon>
    </lineage>
</organism>
<dbReference type="AlphaFoldDB" id="A0AAP5H0G3"/>
<keyword evidence="4" id="KW-0309">Germination</keyword>
<feature type="transmembrane region" description="Helical" evidence="8">
    <location>
        <begin position="270"/>
        <end position="295"/>
    </location>
</feature>
<sequence>MIEKGRLNVRQLAILLFLCTIGEQILVFPSMITSYAQEDAWLSAILGVGGGMGVLIIFLAVYNLNPRINLIENALQTFGSWIGALISCFYLFYFLISTSTFIRELGDFMTTQILPSSPIWAIDLLFVGALAWGLIQGIACIGRTAEVFLPLVVLFLIILLVLLLPQMQLSNIKPVLSNGILAPLKGFVAVLTYPYCELCIFMMLLPYTNQKPHMKKDILLTGMIGGLMLTLTLTISLLVMGSFLTQHYWFASFMLAQKINIGNFLQRMEAFIACVWIIAVFFKAILFFYGFILGIAHLFRLSSYRSLILPSALIIFSMSILIAPNETYYLKVVIPYWIDWDLTCGIALPLLLILVHKLRARSSKI</sequence>
<keyword evidence="3" id="KW-0813">Transport</keyword>
<evidence type="ECO:0000256" key="7">
    <source>
        <dbReference type="ARBA" id="ARBA00023136"/>
    </source>
</evidence>
<comment type="subcellular location">
    <subcellularLocation>
        <location evidence="1">Membrane</location>
        <topology evidence="1">Multi-pass membrane protein</topology>
    </subcellularLocation>
</comment>
<feature type="transmembrane region" description="Helical" evidence="8">
    <location>
        <begin position="336"/>
        <end position="355"/>
    </location>
</feature>
<feature type="transmembrane region" description="Helical" evidence="8">
    <location>
        <begin position="116"/>
        <end position="135"/>
    </location>
</feature>
<proteinExistence type="inferred from homology"/>
<comment type="similarity">
    <text evidence="2">Belongs to the amino acid-polyamine-organocation (APC) superfamily. Spore germination protein (SGP) (TC 2.A.3.9) family.</text>
</comment>
<dbReference type="GO" id="GO:0016020">
    <property type="term" value="C:membrane"/>
    <property type="evidence" value="ECO:0007669"/>
    <property type="project" value="UniProtKB-SubCell"/>
</dbReference>
<protein>
    <submittedName>
        <fullName evidence="9">Spore germination protein KB</fullName>
    </submittedName>
</protein>
<feature type="transmembrane region" description="Helical" evidence="8">
    <location>
        <begin position="187"/>
        <end position="207"/>
    </location>
</feature>
<evidence type="ECO:0000256" key="8">
    <source>
        <dbReference type="SAM" id="Phobius"/>
    </source>
</evidence>
<dbReference type="NCBIfam" id="TIGR00912">
    <property type="entry name" value="2A0309"/>
    <property type="match status" value="1"/>
</dbReference>
<feature type="transmembrane region" description="Helical" evidence="8">
    <location>
        <begin position="12"/>
        <end position="35"/>
    </location>
</feature>
<evidence type="ECO:0000256" key="2">
    <source>
        <dbReference type="ARBA" id="ARBA00007998"/>
    </source>
</evidence>
<feature type="transmembrane region" description="Helical" evidence="8">
    <location>
        <begin position="74"/>
        <end position="96"/>
    </location>
</feature>
<dbReference type="PANTHER" id="PTHR34975:SF2">
    <property type="entry name" value="SPORE GERMINATION PROTEIN A2"/>
    <property type="match status" value="1"/>
</dbReference>
<comment type="caution">
    <text evidence="9">The sequence shown here is derived from an EMBL/GenBank/DDBJ whole genome shotgun (WGS) entry which is preliminary data.</text>
</comment>
<keyword evidence="7 8" id="KW-0472">Membrane</keyword>
<reference evidence="9" key="1">
    <citation type="submission" date="2023-07" db="EMBL/GenBank/DDBJ databases">
        <title>Sorghum-associated microbial communities from plants grown in Nebraska, USA.</title>
        <authorList>
            <person name="Schachtman D."/>
        </authorList>
    </citation>
    <scope>NUCLEOTIDE SEQUENCE</scope>
    <source>
        <strain evidence="9">BE80</strain>
    </source>
</reference>
<evidence type="ECO:0000313" key="10">
    <source>
        <dbReference type="Proteomes" id="UP001254832"/>
    </source>
</evidence>
<dbReference type="EMBL" id="JAVDTR010000006">
    <property type="protein sequence ID" value="MDR6724043.1"/>
    <property type="molecule type" value="Genomic_DNA"/>
</dbReference>
<evidence type="ECO:0000256" key="4">
    <source>
        <dbReference type="ARBA" id="ARBA00022544"/>
    </source>
</evidence>
<accession>A0AAP5H0G3</accession>
<evidence type="ECO:0000256" key="5">
    <source>
        <dbReference type="ARBA" id="ARBA00022692"/>
    </source>
</evidence>
<dbReference type="RefSeq" id="WP_310139847.1">
    <property type="nucleotide sequence ID" value="NZ_JAVDTR010000006.1"/>
</dbReference>
<dbReference type="InterPro" id="IPR004761">
    <property type="entry name" value="Spore_GerAB"/>
</dbReference>
<evidence type="ECO:0000313" key="9">
    <source>
        <dbReference type="EMBL" id="MDR6724043.1"/>
    </source>
</evidence>
<feature type="transmembrane region" description="Helical" evidence="8">
    <location>
        <begin position="219"/>
        <end position="250"/>
    </location>
</feature>
<keyword evidence="5 8" id="KW-0812">Transmembrane</keyword>
<dbReference type="Proteomes" id="UP001254832">
    <property type="component" value="Unassembled WGS sequence"/>
</dbReference>